<dbReference type="EMBL" id="LBXZ01000006">
    <property type="protein sequence ID" value="KKR40662.1"/>
    <property type="molecule type" value="Genomic_DNA"/>
</dbReference>
<dbReference type="Proteomes" id="UP000034072">
    <property type="component" value="Unassembled WGS sequence"/>
</dbReference>
<protein>
    <submittedName>
        <fullName evidence="2">Type IV pilus assembly protein PilW</fullName>
    </submittedName>
</protein>
<feature type="transmembrane region" description="Helical" evidence="1">
    <location>
        <begin position="12"/>
        <end position="38"/>
    </location>
</feature>
<proteinExistence type="predicted"/>
<evidence type="ECO:0000313" key="2">
    <source>
        <dbReference type="EMBL" id="KKR40662.1"/>
    </source>
</evidence>
<keyword evidence="1" id="KW-0472">Membrane</keyword>
<reference evidence="2 3" key="1">
    <citation type="journal article" date="2015" name="Nature">
        <title>rRNA introns, odd ribosomes, and small enigmatic genomes across a large radiation of phyla.</title>
        <authorList>
            <person name="Brown C.T."/>
            <person name="Hug L.A."/>
            <person name="Thomas B.C."/>
            <person name="Sharon I."/>
            <person name="Castelle C.J."/>
            <person name="Singh A."/>
            <person name="Wilkins M.J."/>
            <person name="Williams K.H."/>
            <person name="Banfield J.F."/>
        </authorList>
    </citation>
    <scope>NUCLEOTIDE SEQUENCE [LARGE SCALE GENOMIC DNA]</scope>
</reference>
<sequence>MRDLKLKKDKQAGFTIIEVIISIFIFSVLVVAIGGIFAQALKLERKTFAAQKIQENALRVFEIMAREIRISQVAPLDNGCYTSITMNSPFAAPEWDPVTFSLSSGGGITRQEGLAASAELVTSTDVVFNTLNFCIRGSRPDDLEPARVTITANIQAKIDNVYSVDVQTTITSRDVRDDFQN</sequence>
<keyword evidence="1" id="KW-1133">Transmembrane helix</keyword>
<dbReference type="Pfam" id="PF07963">
    <property type="entry name" value="N_methyl"/>
    <property type="match status" value="1"/>
</dbReference>
<evidence type="ECO:0000313" key="3">
    <source>
        <dbReference type="Proteomes" id="UP000034072"/>
    </source>
</evidence>
<keyword evidence="1" id="KW-0812">Transmembrane</keyword>
<dbReference type="InterPro" id="IPR012902">
    <property type="entry name" value="N_methyl_site"/>
</dbReference>
<name>A0A0G0TS37_9BACT</name>
<accession>A0A0G0TS37</accession>
<comment type="caution">
    <text evidence="2">The sequence shown here is derived from an EMBL/GenBank/DDBJ whole genome shotgun (WGS) entry which is preliminary data.</text>
</comment>
<gene>
    <name evidence="2" type="ORF">UT75_C0006G0041</name>
</gene>
<dbReference type="AlphaFoldDB" id="A0A0G0TS37"/>
<evidence type="ECO:0000256" key="1">
    <source>
        <dbReference type="SAM" id="Phobius"/>
    </source>
</evidence>
<dbReference type="NCBIfam" id="TIGR02532">
    <property type="entry name" value="IV_pilin_GFxxxE"/>
    <property type="match status" value="1"/>
</dbReference>
<organism evidence="2 3">
    <name type="scientific">Candidatus Yanofskybacteria bacterium GW2011_GWE2_40_11</name>
    <dbReference type="NCBI Taxonomy" id="1619033"/>
    <lineage>
        <taxon>Bacteria</taxon>
        <taxon>Candidatus Yanofskyibacteriota</taxon>
    </lineage>
</organism>